<proteinExistence type="predicted"/>
<dbReference type="OrthoDB" id="3233595at2759"/>
<dbReference type="Gene3D" id="3.40.50.720">
    <property type="entry name" value="NAD(P)-binding Rossmann-like Domain"/>
    <property type="match status" value="1"/>
</dbReference>
<dbReference type="Pfam" id="PF00107">
    <property type="entry name" value="ADH_zinc_N"/>
    <property type="match status" value="1"/>
</dbReference>
<dbReference type="AlphaFoldDB" id="A0A5C3LVE2"/>
<keyword evidence="3" id="KW-1185">Reference proteome</keyword>
<dbReference type="InterPro" id="IPR047122">
    <property type="entry name" value="Trans-enoyl_RdTase-like"/>
</dbReference>
<evidence type="ECO:0000313" key="2">
    <source>
        <dbReference type="EMBL" id="TFK36705.1"/>
    </source>
</evidence>
<dbReference type="Proteomes" id="UP000308652">
    <property type="component" value="Unassembled WGS sequence"/>
</dbReference>
<dbReference type="SUPFAM" id="SSF50129">
    <property type="entry name" value="GroES-like"/>
    <property type="match status" value="1"/>
</dbReference>
<gene>
    <name evidence="2" type="ORF">BDQ12DRAFT_713967</name>
</gene>
<dbReference type="GO" id="GO:0016651">
    <property type="term" value="F:oxidoreductase activity, acting on NAD(P)H"/>
    <property type="evidence" value="ECO:0007669"/>
    <property type="project" value="InterPro"/>
</dbReference>
<dbReference type="PANTHER" id="PTHR45348">
    <property type="entry name" value="HYPOTHETICAL OXIDOREDUCTASE (EUROFUNG)"/>
    <property type="match status" value="1"/>
</dbReference>
<dbReference type="InterPro" id="IPR011032">
    <property type="entry name" value="GroES-like_sf"/>
</dbReference>
<sequence>MAIPSTQKALLLKEKFGELVVDERPVPQPGPEQILVKIKSTALNPVDWKIQKYGVFIEKFPAVLGSDIAGDVVAIGSDVKEWVTGDKVFFQGTYREGNDYTSFQQYVLGVPSLAAKIPSGSSYDEAAAIPVALACAYVGLYHHNPYGLGIEAPHKDAQANYAGTPIVVLGGSSSVGQLVIQLAKLSGFSPIIATASTKHIDVLKSLGATDIIDRQIPVSSLSDEVKKVTDKAIKIVFDAVAVPDTQKAGFDLLAPGGQIAIVQQPSVESTDDKTVIRVFGSPSAEHTIPLLTGLYGAITQWLEDGFIKPNKVEVLPGGLAGIIGGLKRLERGDVSGEKLVARPHET</sequence>
<dbReference type="InterPro" id="IPR013149">
    <property type="entry name" value="ADH-like_C"/>
</dbReference>
<name>A0A5C3LVE2_9AGAR</name>
<dbReference type="EMBL" id="ML213612">
    <property type="protein sequence ID" value="TFK36705.1"/>
    <property type="molecule type" value="Genomic_DNA"/>
</dbReference>
<dbReference type="SMART" id="SM00829">
    <property type="entry name" value="PKS_ER"/>
    <property type="match status" value="1"/>
</dbReference>
<dbReference type="PANTHER" id="PTHR45348:SF2">
    <property type="entry name" value="ZINC-TYPE ALCOHOL DEHYDROGENASE-LIKE PROTEIN C2E1P3.01"/>
    <property type="match status" value="1"/>
</dbReference>
<dbReference type="STRING" id="68775.A0A5C3LVE2"/>
<dbReference type="SUPFAM" id="SSF51735">
    <property type="entry name" value="NAD(P)-binding Rossmann-fold domains"/>
    <property type="match status" value="1"/>
</dbReference>
<dbReference type="InterPro" id="IPR036291">
    <property type="entry name" value="NAD(P)-bd_dom_sf"/>
</dbReference>
<accession>A0A5C3LVE2</accession>
<reference evidence="2 3" key="1">
    <citation type="journal article" date="2019" name="Nat. Ecol. Evol.">
        <title>Megaphylogeny resolves global patterns of mushroom evolution.</title>
        <authorList>
            <person name="Varga T."/>
            <person name="Krizsan K."/>
            <person name="Foldi C."/>
            <person name="Dima B."/>
            <person name="Sanchez-Garcia M."/>
            <person name="Sanchez-Ramirez S."/>
            <person name="Szollosi G.J."/>
            <person name="Szarkandi J.G."/>
            <person name="Papp V."/>
            <person name="Albert L."/>
            <person name="Andreopoulos W."/>
            <person name="Angelini C."/>
            <person name="Antonin V."/>
            <person name="Barry K.W."/>
            <person name="Bougher N.L."/>
            <person name="Buchanan P."/>
            <person name="Buyck B."/>
            <person name="Bense V."/>
            <person name="Catcheside P."/>
            <person name="Chovatia M."/>
            <person name="Cooper J."/>
            <person name="Damon W."/>
            <person name="Desjardin D."/>
            <person name="Finy P."/>
            <person name="Geml J."/>
            <person name="Haridas S."/>
            <person name="Hughes K."/>
            <person name="Justo A."/>
            <person name="Karasinski D."/>
            <person name="Kautmanova I."/>
            <person name="Kiss B."/>
            <person name="Kocsube S."/>
            <person name="Kotiranta H."/>
            <person name="LaButti K.M."/>
            <person name="Lechner B.E."/>
            <person name="Liimatainen K."/>
            <person name="Lipzen A."/>
            <person name="Lukacs Z."/>
            <person name="Mihaltcheva S."/>
            <person name="Morgado L.N."/>
            <person name="Niskanen T."/>
            <person name="Noordeloos M.E."/>
            <person name="Ohm R.A."/>
            <person name="Ortiz-Santana B."/>
            <person name="Ovrebo C."/>
            <person name="Racz N."/>
            <person name="Riley R."/>
            <person name="Savchenko A."/>
            <person name="Shiryaev A."/>
            <person name="Soop K."/>
            <person name="Spirin V."/>
            <person name="Szebenyi C."/>
            <person name="Tomsovsky M."/>
            <person name="Tulloss R.E."/>
            <person name="Uehling J."/>
            <person name="Grigoriev I.V."/>
            <person name="Vagvolgyi C."/>
            <person name="Papp T."/>
            <person name="Martin F.M."/>
            <person name="Miettinen O."/>
            <person name="Hibbett D.S."/>
            <person name="Nagy L.G."/>
        </authorList>
    </citation>
    <scope>NUCLEOTIDE SEQUENCE [LARGE SCALE GENOMIC DNA]</scope>
    <source>
        <strain evidence="2 3">CBS 166.37</strain>
    </source>
</reference>
<dbReference type="Pfam" id="PF08240">
    <property type="entry name" value="ADH_N"/>
    <property type="match status" value="1"/>
</dbReference>
<organism evidence="2 3">
    <name type="scientific">Crucibulum laeve</name>
    <dbReference type="NCBI Taxonomy" id="68775"/>
    <lineage>
        <taxon>Eukaryota</taxon>
        <taxon>Fungi</taxon>
        <taxon>Dikarya</taxon>
        <taxon>Basidiomycota</taxon>
        <taxon>Agaricomycotina</taxon>
        <taxon>Agaricomycetes</taxon>
        <taxon>Agaricomycetidae</taxon>
        <taxon>Agaricales</taxon>
        <taxon>Agaricineae</taxon>
        <taxon>Nidulariaceae</taxon>
        <taxon>Crucibulum</taxon>
    </lineage>
</organism>
<dbReference type="InterPro" id="IPR020843">
    <property type="entry name" value="ER"/>
</dbReference>
<dbReference type="Gene3D" id="3.90.180.10">
    <property type="entry name" value="Medium-chain alcohol dehydrogenases, catalytic domain"/>
    <property type="match status" value="1"/>
</dbReference>
<dbReference type="InterPro" id="IPR013154">
    <property type="entry name" value="ADH-like_N"/>
</dbReference>
<evidence type="ECO:0000313" key="3">
    <source>
        <dbReference type="Proteomes" id="UP000308652"/>
    </source>
</evidence>
<evidence type="ECO:0000259" key="1">
    <source>
        <dbReference type="SMART" id="SM00829"/>
    </source>
</evidence>
<protein>
    <submittedName>
        <fullName evidence="2">Chaperonin 10-like protein</fullName>
    </submittedName>
</protein>
<feature type="domain" description="Enoyl reductase (ER)" evidence="1">
    <location>
        <begin position="17"/>
        <end position="341"/>
    </location>
</feature>
<dbReference type="CDD" id="cd08249">
    <property type="entry name" value="enoyl_reductase_like"/>
    <property type="match status" value="1"/>
</dbReference>